<keyword evidence="5 12" id="KW-0812">Transmembrane</keyword>
<keyword evidence="8 12" id="KW-1133">Transmembrane helix</keyword>
<comment type="subcellular location">
    <subcellularLocation>
        <location evidence="1">Cell membrane</location>
        <topology evidence="1">Single-pass type I membrane protein</topology>
    </subcellularLocation>
</comment>
<evidence type="ECO:0000256" key="12">
    <source>
        <dbReference type="SAM" id="Phobius"/>
    </source>
</evidence>
<dbReference type="SMART" id="SM00369">
    <property type="entry name" value="LRR_TYP"/>
    <property type="match status" value="9"/>
</dbReference>
<evidence type="ECO:0000256" key="6">
    <source>
        <dbReference type="ARBA" id="ARBA00022729"/>
    </source>
</evidence>
<dbReference type="Gene3D" id="3.80.10.10">
    <property type="entry name" value="Ribonuclease Inhibitor"/>
    <property type="match status" value="3"/>
</dbReference>
<reference evidence="16" key="2">
    <citation type="submission" date="2025-08" db="UniProtKB">
        <authorList>
            <consortium name="RefSeq"/>
        </authorList>
    </citation>
    <scope>IDENTIFICATION</scope>
    <source>
        <tissue evidence="16">Etiolated seedlings</tissue>
    </source>
</reference>
<reference evidence="15" key="1">
    <citation type="journal article" date="2013" name="Nat. Biotechnol.">
        <title>Draft genome sequence of chickpea (Cicer arietinum) provides a resource for trait improvement.</title>
        <authorList>
            <person name="Varshney R.K."/>
            <person name="Song C."/>
            <person name="Saxena R.K."/>
            <person name="Azam S."/>
            <person name="Yu S."/>
            <person name="Sharpe A.G."/>
            <person name="Cannon S."/>
            <person name="Baek J."/>
            <person name="Rosen B.D."/>
            <person name="Tar'an B."/>
            <person name="Millan T."/>
            <person name="Zhang X."/>
            <person name="Ramsay L.D."/>
            <person name="Iwata A."/>
            <person name="Wang Y."/>
            <person name="Nelson W."/>
            <person name="Farmer A.D."/>
            <person name="Gaur P.M."/>
            <person name="Soderlund C."/>
            <person name="Penmetsa R.V."/>
            <person name="Xu C."/>
            <person name="Bharti A.K."/>
            <person name="He W."/>
            <person name="Winter P."/>
            <person name="Zhao S."/>
            <person name="Hane J.K."/>
            <person name="Carrasquilla-Garcia N."/>
            <person name="Condie J.A."/>
            <person name="Upadhyaya H.D."/>
            <person name="Luo M.C."/>
            <person name="Thudi M."/>
            <person name="Gowda C.L."/>
            <person name="Singh N.P."/>
            <person name="Lichtenzveig J."/>
            <person name="Gali K.K."/>
            <person name="Rubio J."/>
            <person name="Nadarajan N."/>
            <person name="Dolezel J."/>
            <person name="Bansal K.C."/>
            <person name="Xu X."/>
            <person name="Edwards D."/>
            <person name="Zhang G."/>
            <person name="Kahl G."/>
            <person name="Gil J."/>
            <person name="Singh K.B."/>
            <person name="Datta S.K."/>
            <person name="Jackson S.A."/>
            <person name="Wang J."/>
            <person name="Cook D.R."/>
        </authorList>
    </citation>
    <scope>NUCLEOTIDE SEQUENCE [LARGE SCALE GENOMIC DNA]</scope>
    <source>
        <strain evidence="15">cv. CDC Frontier</strain>
    </source>
</reference>
<evidence type="ECO:0000256" key="11">
    <source>
        <dbReference type="ARBA" id="ARBA00023180"/>
    </source>
</evidence>
<feature type="domain" description="Leucine-rich repeat-containing N-terminal plant-type" evidence="14">
    <location>
        <begin position="37"/>
        <end position="76"/>
    </location>
</feature>
<evidence type="ECO:0000256" key="10">
    <source>
        <dbReference type="ARBA" id="ARBA00023170"/>
    </source>
</evidence>
<dbReference type="SMART" id="SM00365">
    <property type="entry name" value="LRR_SD22"/>
    <property type="match status" value="8"/>
</dbReference>
<dbReference type="FunFam" id="3.80.10.10:FF:000095">
    <property type="entry name" value="LRR receptor-like serine/threonine-protein kinase GSO1"/>
    <property type="match status" value="1"/>
</dbReference>
<name>A0A1S2Y0B1_CICAR</name>
<dbReference type="InterPro" id="IPR003591">
    <property type="entry name" value="Leu-rich_rpt_typical-subtyp"/>
</dbReference>
<dbReference type="Proteomes" id="UP000087171">
    <property type="component" value="Chromosome Ca4"/>
</dbReference>
<evidence type="ECO:0000256" key="8">
    <source>
        <dbReference type="ARBA" id="ARBA00022989"/>
    </source>
</evidence>
<comment type="similarity">
    <text evidence="2">Belongs to the RLP family.</text>
</comment>
<dbReference type="KEGG" id="cam:101501362"/>
<dbReference type="PANTHER" id="PTHR48063">
    <property type="entry name" value="LRR RECEPTOR-LIKE KINASE"/>
    <property type="match status" value="1"/>
</dbReference>
<dbReference type="RefSeq" id="XP_004496493.1">
    <property type="nucleotide sequence ID" value="XM_004496436.3"/>
</dbReference>
<keyword evidence="11" id="KW-0325">Glycoprotein</keyword>
<organism evidence="15 16">
    <name type="scientific">Cicer arietinum</name>
    <name type="common">Chickpea</name>
    <name type="synonym">Garbanzo</name>
    <dbReference type="NCBI Taxonomy" id="3827"/>
    <lineage>
        <taxon>Eukaryota</taxon>
        <taxon>Viridiplantae</taxon>
        <taxon>Streptophyta</taxon>
        <taxon>Embryophyta</taxon>
        <taxon>Tracheophyta</taxon>
        <taxon>Spermatophyta</taxon>
        <taxon>Magnoliopsida</taxon>
        <taxon>eudicotyledons</taxon>
        <taxon>Gunneridae</taxon>
        <taxon>Pentapetalae</taxon>
        <taxon>rosids</taxon>
        <taxon>fabids</taxon>
        <taxon>Fabales</taxon>
        <taxon>Fabaceae</taxon>
        <taxon>Papilionoideae</taxon>
        <taxon>50 kb inversion clade</taxon>
        <taxon>NPAAA clade</taxon>
        <taxon>Hologalegina</taxon>
        <taxon>IRL clade</taxon>
        <taxon>Cicereae</taxon>
        <taxon>Cicer</taxon>
    </lineage>
</organism>
<accession>A0A1S2Y0B1</accession>
<keyword evidence="15" id="KW-1185">Reference proteome</keyword>
<keyword evidence="3" id="KW-1003">Cell membrane</keyword>
<evidence type="ECO:0000256" key="13">
    <source>
        <dbReference type="SAM" id="SignalP"/>
    </source>
</evidence>
<dbReference type="PROSITE" id="PS51450">
    <property type="entry name" value="LRR"/>
    <property type="match status" value="2"/>
</dbReference>
<evidence type="ECO:0000313" key="15">
    <source>
        <dbReference type="Proteomes" id="UP000087171"/>
    </source>
</evidence>
<protein>
    <submittedName>
        <fullName evidence="16">Receptor-like protein EIX2 isoform X2</fullName>
    </submittedName>
</protein>
<evidence type="ECO:0000256" key="2">
    <source>
        <dbReference type="ARBA" id="ARBA00009592"/>
    </source>
</evidence>
<evidence type="ECO:0000313" key="16">
    <source>
        <dbReference type="RefSeq" id="XP_004496493.1"/>
    </source>
</evidence>
<evidence type="ECO:0000256" key="1">
    <source>
        <dbReference type="ARBA" id="ARBA00004251"/>
    </source>
</evidence>
<dbReference type="eggNOG" id="KOG0619">
    <property type="taxonomic scope" value="Eukaryota"/>
</dbReference>
<gene>
    <name evidence="16" type="primary">LOC101501362</name>
</gene>
<dbReference type="OrthoDB" id="1706571at2759"/>
<evidence type="ECO:0000259" key="14">
    <source>
        <dbReference type="Pfam" id="PF08263"/>
    </source>
</evidence>
<keyword evidence="7" id="KW-0677">Repeat</keyword>
<keyword evidence="10" id="KW-0675">Receptor</keyword>
<evidence type="ECO:0000256" key="3">
    <source>
        <dbReference type="ARBA" id="ARBA00022475"/>
    </source>
</evidence>
<proteinExistence type="inferred from homology"/>
<dbReference type="InterPro" id="IPR032675">
    <property type="entry name" value="LRR_dom_sf"/>
</dbReference>
<dbReference type="SUPFAM" id="SSF52058">
    <property type="entry name" value="L domain-like"/>
    <property type="match status" value="2"/>
</dbReference>
<evidence type="ECO:0000256" key="5">
    <source>
        <dbReference type="ARBA" id="ARBA00022692"/>
    </source>
</evidence>
<sequence>MMRKHNMVVILYSSLVLSSIVGLNSTIDYKEAKCKENEKHALIAFKKGVKDKHDMLSSWMDGPNADCCQWKGVQCNNETGYVQSLYLSGYHLAGEIPFQLGNLPKLRDLDLSYNQLNGTIPFQLENLSLLEYLYLGFNSDLRINSHTVEWLSNLSFLKVLHLSRLQNLNDSSHPNLQLSPKLHSLYLSDCGISDANLLPLFKYNSLTVLDLSKNQLTSSMIFHWVLNFTSNLQFLDLSNNLLRGPIPDDFGNMMHSLVILDISYNNIEGKIPQSIGNICTLLYFDASDNRLSGELSSFIHNNYSKCIGNVSSLQALWLSNNKISGMLPDLSVLSSLNDLVLDGNQFIGEIPISIGSLTELITLYLYGNSFEENNLTGEIPILEINRTISPKVNMSSNRLEGIIPSFLLQAGVLDLSDNKFSDSLSFLCSEIGSNNLMSLDLSNNQLNGVLPDCWNNLTSLQFVDLSNNKLSGNIPFSMGALVNMEILILRNNTLSGELPSSFKNCSNNLRFLDLGQNKFHGPLPSWIGDNLNQLIVLSLRDNNIYGIIPSNLCYLTKLHILDLSMNNLSGGIPTCVNNFTSMTNDVKNSTTSIQYRFSIANVSFGIPYDLDISLTWKGVHRLYKNGDQILKTIDLSSNHLTGEIPTEIQYLFGLTSLNLSRNNLSGEIIPNIGNLKSLEYLDLSRNNISGRIPSSLAHIDRLPCLDLSNNHLYGKIPTGTQLQSFNASSFEGNLNLCGEPLDTKCQGEESQNPQPYAGDDDSIFWEALYMSMGIGFFTAFVGLTVSISLLPSWRDAYSKFLNTLILRIFMYWNHLMNAFDRLF</sequence>
<dbReference type="AlphaFoldDB" id="A0A1S2Y0B1"/>
<dbReference type="FunFam" id="3.80.10.10:FF:000111">
    <property type="entry name" value="LRR receptor-like serine/threonine-protein kinase ERECTA"/>
    <property type="match status" value="1"/>
</dbReference>
<dbReference type="Pfam" id="PF00560">
    <property type="entry name" value="LRR_1"/>
    <property type="match status" value="13"/>
</dbReference>
<evidence type="ECO:0000256" key="4">
    <source>
        <dbReference type="ARBA" id="ARBA00022614"/>
    </source>
</evidence>
<dbReference type="InterPro" id="IPR013210">
    <property type="entry name" value="LRR_N_plant-typ"/>
</dbReference>
<keyword evidence="9 12" id="KW-0472">Membrane</keyword>
<keyword evidence="4" id="KW-0433">Leucine-rich repeat</keyword>
<dbReference type="PRINTS" id="PR00019">
    <property type="entry name" value="LEURICHRPT"/>
</dbReference>
<dbReference type="GO" id="GO:0005886">
    <property type="term" value="C:plasma membrane"/>
    <property type="evidence" value="ECO:0007669"/>
    <property type="project" value="UniProtKB-SubCell"/>
</dbReference>
<keyword evidence="6 13" id="KW-0732">Signal</keyword>
<feature type="chain" id="PRO_5010244387" evidence="13">
    <location>
        <begin position="23"/>
        <end position="823"/>
    </location>
</feature>
<feature type="transmembrane region" description="Helical" evidence="12">
    <location>
        <begin position="768"/>
        <end position="790"/>
    </location>
</feature>
<dbReference type="InterPro" id="IPR001611">
    <property type="entry name" value="Leu-rich_rpt"/>
</dbReference>
<dbReference type="PaxDb" id="3827-XP_004496493.1"/>
<dbReference type="InterPro" id="IPR046956">
    <property type="entry name" value="RLP23-like"/>
</dbReference>
<evidence type="ECO:0000256" key="7">
    <source>
        <dbReference type="ARBA" id="ARBA00022737"/>
    </source>
</evidence>
<dbReference type="PANTHER" id="PTHR48063:SF98">
    <property type="entry name" value="LRR RECEPTOR-LIKE SERINE_THREONINE-PROTEIN KINASE FLS2"/>
    <property type="match status" value="1"/>
</dbReference>
<evidence type="ECO:0000256" key="9">
    <source>
        <dbReference type="ARBA" id="ARBA00023136"/>
    </source>
</evidence>
<feature type="signal peptide" evidence="13">
    <location>
        <begin position="1"/>
        <end position="22"/>
    </location>
</feature>
<dbReference type="GeneID" id="101501362"/>
<dbReference type="Pfam" id="PF08263">
    <property type="entry name" value="LRRNT_2"/>
    <property type="match status" value="1"/>
</dbReference>